<evidence type="ECO:0000259" key="4">
    <source>
        <dbReference type="Pfam" id="PF00327"/>
    </source>
</evidence>
<reference evidence="6" key="1">
    <citation type="journal article" date="2018" name="Nat. Genet.">
        <title>Extensive intraspecific gene order and gene structural variations between Mo17 and other maize genomes.</title>
        <authorList>
            <person name="Sun S."/>
            <person name="Zhou Y."/>
            <person name="Chen J."/>
            <person name="Shi J."/>
            <person name="Zhao H."/>
            <person name="Zhao H."/>
            <person name="Song W."/>
            <person name="Zhang M."/>
            <person name="Cui Y."/>
            <person name="Dong X."/>
            <person name="Liu H."/>
            <person name="Ma X."/>
            <person name="Jiao Y."/>
            <person name="Wang B."/>
            <person name="Wei X."/>
            <person name="Stein J.C."/>
            <person name="Glaubitz J.C."/>
            <person name="Lu F."/>
            <person name="Yu G."/>
            <person name="Liang C."/>
            <person name="Fengler K."/>
            <person name="Li B."/>
            <person name="Rafalski A."/>
            <person name="Schnable P.S."/>
            <person name="Ware D.H."/>
            <person name="Buckler E.S."/>
            <person name="Lai J."/>
        </authorList>
    </citation>
    <scope>NUCLEOTIDE SEQUENCE [LARGE SCALE GENOMIC DNA]</scope>
    <source>
        <tissue evidence="6">Seedling</tissue>
    </source>
</reference>
<evidence type="ECO:0000256" key="1">
    <source>
        <dbReference type="ARBA" id="ARBA00007594"/>
    </source>
</evidence>
<accession>A0A8J8XFK5</accession>
<dbReference type="Gene3D" id="3.30.1390.20">
    <property type="entry name" value="Ribosomal protein L30, ferredoxin-like fold domain"/>
    <property type="match status" value="1"/>
</dbReference>
<protein>
    <submittedName>
        <fullName evidence="6">60S ribosomal protein L7-1</fullName>
    </submittedName>
</protein>
<comment type="similarity">
    <text evidence="1">Belongs to the universal ribosomal protein uL30 family.</text>
</comment>
<dbReference type="HOGENOM" id="CLU_055156_0_1_1"/>
<dbReference type="PANTHER" id="PTHR11524">
    <property type="entry name" value="60S RIBOSOMAL PROTEIN L7"/>
    <property type="match status" value="1"/>
</dbReference>
<dbReference type="InterPro" id="IPR039699">
    <property type="entry name" value="Ribosomal_uL30"/>
</dbReference>
<evidence type="ECO:0000256" key="2">
    <source>
        <dbReference type="ARBA" id="ARBA00022980"/>
    </source>
</evidence>
<dbReference type="EMBL" id="NCVQ01000005">
    <property type="protein sequence ID" value="PWZ25877.1"/>
    <property type="molecule type" value="Genomic_DNA"/>
</dbReference>
<dbReference type="InterPro" id="IPR036919">
    <property type="entry name" value="Ribo_uL30_ferredoxin-like_sf"/>
</dbReference>
<keyword evidence="2 6" id="KW-0689">Ribosomal protein</keyword>
<gene>
    <name evidence="6" type="primary">RPL7A_1</name>
    <name evidence="6" type="ORF">Zm00014a_042968</name>
</gene>
<dbReference type="Proteomes" id="UP000251960">
    <property type="component" value="Chromosome 4"/>
</dbReference>
<dbReference type="AlphaFoldDB" id="A0A8J8XFK5"/>
<evidence type="ECO:0000256" key="3">
    <source>
        <dbReference type="ARBA" id="ARBA00023274"/>
    </source>
</evidence>
<evidence type="ECO:0000313" key="6">
    <source>
        <dbReference type="EMBL" id="PWZ25877.1"/>
    </source>
</evidence>
<dbReference type="CDD" id="cd01657">
    <property type="entry name" value="Ribosomal_L7_archeal_euk"/>
    <property type="match status" value="1"/>
</dbReference>
<dbReference type="InterPro" id="IPR016082">
    <property type="entry name" value="Ribosomal_uL30_ferredoxin-like"/>
</dbReference>
<evidence type="ECO:0000259" key="5">
    <source>
        <dbReference type="Pfam" id="PF08079"/>
    </source>
</evidence>
<dbReference type="InterPro" id="IPR035808">
    <property type="entry name" value="Ribosomal_uL30_euk_arc"/>
</dbReference>
<name>A0A8J8XFK5_MAIZE</name>
<dbReference type="Pfam" id="PF00327">
    <property type="entry name" value="Ribosomal_L30"/>
    <property type="match status" value="1"/>
</dbReference>
<dbReference type="SUPFAM" id="SSF55129">
    <property type="entry name" value="Ribosomal protein L30p/L7e"/>
    <property type="match status" value="1"/>
</dbReference>
<dbReference type="FunFam" id="3.30.1390.20:FF:000004">
    <property type="entry name" value="60S ribosomal protein L7"/>
    <property type="match status" value="1"/>
</dbReference>
<dbReference type="SMR" id="A0A8J8XFK5"/>
<feature type="domain" description="Large ribosomal subunit protein uL30 N-terminal eukaryotes" evidence="5">
    <location>
        <begin position="27"/>
        <end position="97"/>
    </location>
</feature>
<keyword evidence="3" id="KW-0687">Ribonucleoprotein</keyword>
<feature type="domain" description="Large ribosomal subunit protein uL30-like ferredoxin-like fold" evidence="4">
    <location>
        <begin position="105"/>
        <end position="154"/>
    </location>
</feature>
<comment type="caution">
    <text evidence="6">The sequence shown here is derived from an EMBL/GenBank/DDBJ whole genome shotgun (WGS) entry which is preliminary data.</text>
</comment>
<dbReference type="OrthoDB" id="28644at2759"/>
<dbReference type="GO" id="GO:0005840">
    <property type="term" value="C:ribosome"/>
    <property type="evidence" value="ECO:0007669"/>
    <property type="project" value="UniProtKB-KW"/>
</dbReference>
<sequence>MGAGGEEAPRIIVPMAVEGTPNQLAFVEESKLQKRKENVDWAVRNRERRAAKRQRIRDEHKVAVRRPEEFVTAFRNKERDFLRMRTRIKVRSQPPVEALGSRLVFAIRIPGSVDLHPHIRKVLRKLRLTKVLTGVFLRATELTLKRLLVVEPFVTYGFPNLKSVKELIYKKGRGFFDMEPFPLTSNDLIEKALGDHGIICLEDLVYEIATVGPHFREASRFLMPFQLKCPERRLQMKRKPYRDGGDSGNRGDKVNELIEKLN</sequence>
<dbReference type="OMA" id="MKATHFA"/>
<dbReference type="GO" id="GO:1990904">
    <property type="term" value="C:ribonucleoprotein complex"/>
    <property type="evidence" value="ECO:0007669"/>
    <property type="project" value="UniProtKB-KW"/>
</dbReference>
<organism evidence="6">
    <name type="scientific">Zea mays</name>
    <name type="common">Maize</name>
    <dbReference type="NCBI Taxonomy" id="4577"/>
    <lineage>
        <taxon>Eukaryota</taxon>
        <taxon>Viridiplantae</taxon>
        <taxon>Streptophyta</taxon>
        <taxon>Embryophyta</taxon>
        <taxon>Tracheophyta</taxon>
        <taxon>Spermatophyta</taxon>
        <taxon>Magnoliopsida</taxon>
        <taxon>Liliopsida</taxon>
        <taxon>Poales</taxon>
        <taxon>Poaceae</taxon>
        <taxon>PACMAD clade</taxon>
        <taxon>Panicoideae</taxon>
        <taxon>Andropogonodae</taxon>
        <taxon>Andropogoneae</taxon>
        <taxon>Tripsacinae</taxon>
        <taxon>Zea</taxon>
    </lineage>
</organism>
<dbReference type="Pfam" id="PF08079">
    <property type="entry name" value="Ribosomal_L30_N"/>
    <property type="match status" value="1"/>
</dbReference>
<dbReference type="PANTHER" id="PTHR11524:SF36">
    <property type="entry name" value="LARGE RIBOSOMAL SUBUNIT PROTEIN UL30Z"/>
    <property type="match status" value="1"/>
</dbReference>
<proteinExistence type="inferred from homology"/>
<dbReference type="InterPro" id="IPR012988">
    <property type="entry name" value="Ribosomal_uL30_N_euk"/>
</dbReference>